<keyword evidence="4 6" id="KW-1133">Transmembrane helix</keyword>
<reference evidence="9 10" key="1">
    <citation type="submission" date="2016-03" db="EMBL/GenBank/DDBJ databases">
        <title>Niastella vici sp. nov., isolated from farmland soil.</title>
        <authorList>
            <person name="Chen L."/>
            <person name="Wang D."/>
            <person name="Yang S."/>
            <person name="Wang G."/>
        </authorList>
    </citation>
    <scope>NUCLEOTIDE SEQUENCE [LARGE SCALE GENOMIC DNA]</scope>
    <source>
        <strain evidence="9 10">DJ57</strain>
    </source>
</reference>
<feature type="transmembrane region" description="Helical" evidence="6">
    <location>
        <begin position="779"/>
        <end position="800"/>
    </location>
</feature>
<dbReference type="InterPro" id="IPR003838">
    <property type="entry name" value="ABC3_permease_C"/>
</dbReference>
<dbReference type="AlphaFoldDB" id="A0A1V9FW82"/>
<evidence type="ECO:0000256" key="5">
    <source>
        <dbReference type="ARBA" id="ARBA00023136"/>
    </source>
</evidence>
<evidence type="ECO:0000259" key="7">
    <source>
        <dbReference type="Pfam" id="PF02687"/>
    </source>
</evidence>
<sequence length="819" mass="92910">MLKSYLTIAFRNLFRNKVYSAINIIGLAIGMAACFFIFLYVRFELSYDRFNKNANRLYRIPMEFSTSTTGPNACTHPAVGPAMKADFPEVVDFARLARPEIFLRTAAMWYIDEKGNRKIFNEGNFYIADASFLTMFSFPFKEGNPATALKAPQTIVISESTAKKYFGNASAMNKVLTINGLPLNVTGIFKDVPQNSHIKFDMLVSFATMGEKWGYSEWGWPEFYNYVLLAPGADPKKIEARFPAMANKYLAQKMREWHFTAKFFMQPVTDIHLRSNYKMEPEPNGSERTVYFLSVLGILTLLIAWINYINLSTAKSMERAREVGLRKVSGATRLQVIWQFIFESFLVNCIALLISVGLIIVFAPLFDHLTGKKVSTGFINSGLLHTWKFWLIGVGLFVAGALQVGIYPAFILSAFKPALVLKGKFLRSNKGILLRRGLVGSQFALSILLIAGSMIVYRQLSFMRNQQLGYNKDQIFVVKAPAVYDSTFYNKTLSFKAELMKDPAIRRMAPSTEIPGKRVVASNGVKRINQDRSKEITSFLIEMDWDFVPTYQMQLVAGTNIPNRDPVNMFHTRNTLALVNEEMVRRLGYNSNEAILNQHVLLTSWGGDINCEVLGVIKNYHQRSLRQPYEPTLYYCNSESNWGYFSINMKTRNAHKTLDYIKGQYDKFFPGNAFESFFLDDYFNQQYLGDERFGNIFTLFTILAIFIACLGLIGLSTFAIKLRTKEIGIRKVLGATVQGIVYLFFSDFIKLVCIAAVIAIPVVYMAASKWLNNFAFHIQLGWFVFVIAPLILFAIAFITVSIQSVRAALANPVKSLRTE</sequence>
<comment type="subcellular location">
    <subcellularLocation>
        <location evidence="1">Cell membrane</location>
        <topology evidence="1">Multi-pass membrane protein</topology>
    </subcellularLocation>
</comment>
<dbReference type="STRING" id="1703345.A3860_28245"/>
<evidence type="ECO:0008006" key="11">
    <source>
        <dbReference type="Google" id="ProtNLM"/>
    </source>
</evidence>
<organism evidence="9 10">
    <name type="scientific">Niastella vici</name>
    <dbReference type="NCBI Taxonomy" id="1703345"/>
    <lineage>
        <taxon>Bacteria</taxon>
        <taxon>Pseudomonadati</taxon>
        <taxon>Bacteroidota</taxon>
        <taxon>Chitinophagia</taxon>
        <taxon>Chitinophagales</taxon>
        <taxon>Chitinophagaceae</taxon>
        <taxon>Niastella</taxon>
    </lineage>
</organism>
<accession>A0A1V9FW82</accession>
<feature type="transmembrane region" description="Helical" evidence="6">
    <location>
        <begin position="433"/>
        <end position="457"/>
    </location>
</feature>
<evidence type="ECO:0000313" key="10">
    <source>
        <dbReference type="Proteomes" id="UP000192796"/>
    </source>
</evidence>
<name>A0A1V9FW82_9BACT</name>
<dbReference type="PANTHER" id="PTHR30572">
    <property type="entry name" value="MEMBRANE COMPONENT OF TRANSPORTER-RELATED"/>
    <property type="match status" value="1"/>
</dbReference>
<feature type="transmembrane region" description="Helical" evidence="6">
    <location>
        <begin position="389"/>
        <end position="412"/>
    </location>
</feature>
<dbReference type="InterPro" id="IPR025857">
    <property type="entry name" value="MacB_PCD"/>
</dbReference>
<dbReference type="Proteomes" id="UP000192796">
    <property type="component" value="Unassembled WGS sequence"/>
</dbReference>
<feature type="transmembrane region" description="Helical" evidence="6">
    <location>
        <begin position="21"/>
        <end position="41"/>
    </location>
</feature>
<dbReference type="PANTHER" id="PTHR30572:SF18">
    <property type="entry name" value="ABC-TYPE MACROLIDE FAMILY EXPORT SYSTEM PERMEASE COMPONENT 2"/>
    <property type="match status" value="1"/>
</dbReference>
<evidence type="ECO:0000256" key="1">
    <source>
        <dbReference type="ARBA" id="ARBA00004651"/>
    </source>
</evidence>
<feature type="transmembrane region" description="Helical" evidence="6">
    <location>
        <begin position="290"/>
        <end position="311"/>
    </location>
</feature>
<dbReference type="PROSITE" id="PS51257">
    <property type="entry name" value="PROKAR_LIPOPROTEIN"/>
    <property type="match status" value="1"/>
</dbReference>
<feature type="domain" description="MacB-like periplasmic core" evidence="8">
    <location>
        <begin position="20"/>
        <end position="242"/>
    </location>
</feature>
<keyword evidence="2" id="KW-1003">Cell membrane</keyword>
<dbReference type="Pfam" id="PF12704">
    <property type="entry name" value="MacB_PCD"/>
    <property type="match status" value="1"/>
</dbReference>
<evidence type="ECO:0000313" key="9">
    <source>
        <dbReference type="EMBL" id="OQP62584.1"/>
    </source>
</evidence>
<feature type="transmembrane region" description="Helical" evidence="6">
    <location>
        <begin position="345"/>
        <end position="366"/>
    </location>
</feature>
<keyword evidence="10" id="KW-1185">Reference proteome</keyword>
<dbReference type="GO" id="GO:0022857">
    <property type="term" value="F:transmembrane transporter activity"/>
    <property type="evidence" value="ECO:0007669"/>
    <property type="project" value="TreeGrafter"/>
</dbReference>
<feature type="transmembrane region" description="Helical" evidence="6">
    <location>
        <begin position="741"/>
        <end position="767"/>
    </location>
</feature>
<keyword evidence="3 6" id="KW-0812">Transmembrane</keyword>
<dbReference type="OrthoDB" id="5933722at2"/>
<dbReference type="Pfam" id="PF02687">
    <property type="entry name" value="FtsX"/>
    <property type="match status" value="2"/>
</dbReference>
<feature type="domain" description="ABC3 transporter permease C-terminal" evidence="7">
    <location>
        <begin position="699"/>
        <end position="808"/>
    </location>
</feature>
<keyword evidence="5 6" id="KW-0472">Membrane</keyword>
<comment type="caution">
    <text evidence="9">The sequence shown here is derived from an EMBL/GenBank/DDBJ whole genome shotgun (WGS) entry which is preliminary data.</text>
</comment>
<dbReference type="InterPro" id="IPR050250">
    <property type="entry name" value="Macrolide_Exporter_MacB"/>
</dbReference>
<protein>
    <recommendedName>
        <fullName evidence="11">ABC transporter permease</fullName>
    </recommendedName>
</protein>
<dbReference type="RefSeq" id="WP_081149078.1">
    <property type="nucleotide sequence ID" value="NZ_LVYD01000050.1"/>
</dbReference>
<feature type="domain" description="ABC3 transporter permease C-terminal" evidence="7">
    <location>
        <begin position="295"/>
        <end position="412"/>
    </location>
</feature>
<gene>
    <name evidence="9" type="ORF">A3860_28245</name>
</gene>
<feature type="transmembrane region" description="Helical" evidence="6">
    <location>
        <begin position="696"/>
        <end position="720"/>
    </location>
</feature>
<proteinExistence type="predicted"/>
<dbReference type="GO" id="GO:0005886">
    <property type="term" value="C:plasma membrane"/>
    <property type="evidence" value="ECO:0007669"/>
    <property type="project" value="UniProtKB-SubCell"/>
</dbReference>
<evidence type="ECO:0000259" key="8">
    <source>
        <dbReference type="Pfam" id="PF12704"/>
    </source>
</evidence>
<evidence type="ECO:0000256" key="2">
    <source>
        <dbReference type="ARBA" id="ARBA00022475"/>
    </source>
</evidence>
<evidence type="ECO:0000256" key="6">
    <source>
        <dbReference type="SAM" id="Phobius"/>
    </source>
</evidence>
<evidence type="ECO:0000256" key="3">
    <source>
        <dbReference type="ARBA" id="ARBA00022692"/>
    </source>
</evidence>
<dbReference type="EMBL" id="LVYD01000050">
    <property type="protein sequence ID" value="OQP62584.1"/>
    <property type="molecule type" value="Genomic_DNA"/>
</dbReference>
<evidence type="ECO:0000256" key="4">
    <source>
        <dbReference type="ARBA" id="ARBA00022989"/>
    </source>
</evidence>